<evidence type="ECO:0000256" key="1">
    <source>
        <dbReference type="SAM" id="Phobius"/>
    </source>
</evidence>
<gene>
    <name evidence="2" type="ORF">ACFQHK_08735</name>
</gene>
<accession>A0ABD5UDM1</accession>
<proteinExistence type="predicted"/>
<dbReference type="Pfam" id="PF17647">
    <property type="entry name" value="DUF5518"/>
    <property type="match status" value="1"/>
</dbReference>
<name>A0ABD5UDM1_9EURY</name>
<evidence type="ECO:0000313" key="2">
    <source>
        <dbReference type="EMBL" id="MFC6836597.1"/>
    </source>
</evidence>
<feature type="transmembrane region" description="Helical" evidence="1">
    <location>
        <begin position="15"/>
        <end position="44"/>
    </location>
</feature>
<sequence>MVNWRAVLIGFGIELVLGIVGFAVPILGHLTAAIVGGFAAGYIARGGVGNGAWHGLLAGAFGGLVIALVVGIGGSALLAVFGGPGGLLGGLGITAVAVVLWFVLSIPSAVGGALGAALA</sequence>
<feature type="transmembrane region" description="Helical" evidence="1">
    <location>
        <begin position="93"/>
        <end position="118"/>
    </location>
</feature>
<protein>
    <submittedName>
        <fullName evidence="2">DUF5518 domain-containing protein</fullName>
    </submittedName>
</protein>
<keyword evidence="1" id="KW-1133">Transmembrane helix</keyword>
<keyword evidence="3" id="KW-1185">Reference proteome</keyword>
<dbReference type="EMBL" id="JBHSXM010000001">
    <property type="protein sequence ID" value="MFC6836597.1"/>
    <property type="molecule type" value="Genomic_DNA"/>
</dbReference>
<comment type="caution">
    <text evidence="2">The sequence shown here is derived from an EMBL/GenBank/DDBJ whole genome shotgun (WGS) entry which is preliminary data.</text>
</comment>
<evidence type="ECO:0000313" key="3">
    <source>
        <dbReference type="Proteomes" id="UP001596406"/>
    </source>
</evidence>
<dbReference type="AlphaFoldDB" id="A0ABD5UDM1"/>
<dbReference type="Proteomes" id="UP001596406">
    <property type="component" value="Unassembled WGS sequence"/>
</dbReference>
<feature type="transmembrane region" description="Helical" evidence="1">
    <location>
        <begin position="56"/>
        <end position="81"/>
    </location>
</feature>
<dbReference type="RefSeq" id="WP_304448279.1">
    <property type="nucleotide sequence ID" value="NZ_JARRAH010000001.1"/>
</dbReference>
<keyword evidence="1" id="KW-0812">Transmembrane</keyword>
<keyword evidence="1" id="KW-0472">Membrane</keyword>
<organism evidence="2 3">
    <name type="scientific">Halomarina ordinaria</name>
    <dbReference type="NCBI Taxonomy" id="3033939"/>
    <lineage>
        <taxon>Archaea</taxon>
        <taxon>Methanobacteriati</taxon>
        <taxon>Methanobacteriota</taxon>
        <taxon>Stenosarchaea group</taxon>
        <taxon>Halobacteria</taxon>
        <taxon>Halobacteriales</taxon>
        <taxon>Natronomonadaceae</taxon>
        <taxon>Halomarina</taxon>
    </lineage>
</organism>
<reference evidence="2 3" key="1">
    <citation type="journal article" date="2019" name="Int. J. Syst. Evol. Microbiol.">
        <title>The Global Catalogue of Microorganisms (GCM) 10K type strain sequencing project: providing services to taxonomists for standard genome sequencing and annotation.</title>
        <authorList>
            <consortium name="The Broad Institute Genomics Platform"/>
            <consortium name="The Broad Institute Genome Sequencing Center for Infectious Disease"/>
            <person name="Wu L."/>
            <person name="Ma J."/>
        </authorList>
    </citation>
    <scope>NUCLEOTIDE SEQUENCE [LARGE SCALE GENOMIC DNA]</scope>
    <source>
        <strain evidence="2 3">PSRA2</strain>
    </source>
</reference>
<dbReference type="InterPro" id="IPR040493">
    <property type="entry name" value="DUF5518"/>
</dbReference>